<dbReference type="Proteomes" id="UP000636709">
    <property type="component" value="Unassembled WGS sequence"/>
</dbReference>
<keyword evidence="2" id="KW-1185">Reference proteome</keyword>
<organism evidence="1 2">
    <name type="scientific">Digitaria exilis</name>
    <dbReference type="NCBI Taxonomy" id="1010633"/>
    <lineage>
        <taxon>Eukaryota</taxon>
        <taxon>Viridiplantae</taxon>
        <taxon>Streptophyta</taxon>
        <taxon>Embryophyta</taxon>
        <taxon>Tracheophyta</taxon>
        <taxon>Spermatophyta</taxon>
        <taxon>Magnoliopsida</taxon>
        <taxon>Liliopsida</taxon>
        <taxon>Poales</taxon>
        <taxon>Poaceae</taxon>
        <taxon>PACMAD clade</taxon>
        <taxon>Panicoideae</taxon>
        <taxon>Panicodae</taxon>
        <taxon>Paniceae</taxon>
        <taxon>Anthephorinae</taxon>
        <taxon>Digitaria</taxon>
    </lineage>
</organism>
<accession>A0A835EWJ0</accession>
<proteinExistence type="predicted"/>
<dbReference type="EMBL" id="JACEFO010001706">
    <property type="protein sequence ID" value="KAF8718820.1"/>
    <property type="molecule type" value="Genomic_DNA"/>
</dbReference>
<dbReference type="PANTHER" id="PTHR32133:SF366">
    <property type="entry name" value="OS07G0122900 PROTEIN"/>
    <property type="match status" value="1"/>
</dbReference>
<evidence type="ECO:0000313" key="1">
    <source>
        <dbReference type="EMBL" id="KAF8718820.1"/>
    </source>
</evidence>
<dbReference type="PANTHER" id="PTHR32133">
    <property type="entry name" value="OS07G0120400 PROTEIN"/>
    <property type="match status" value="1"/>
</dbReference>
<dbReference type="OrthoDB" id="692790at2759"/>
<protein>
    <submittedName>
        <fullName evidence="1">Uncharacterized protein</fullName>
    </submittedName>
</protein>
<dbReference type="AlphaFoldDB" id="A0A835EWJ0"/>
<name>A0A835EWJ0_9POAL</name>
<reference evidence="1" key="1">
    <citation type="submission" date="2020-07" db="EMBL/GenBank/DDBJ databases">
        <title>Genome sequence and genetic diversity analysis of an under-domesticated orphan crop, white fonio (Digitaria exilis).</title>
        <authorList>
            <person name="Bennetzen J.L."/>
            <person name="Chen S."/>
            <person name="Ma X."/>
            <person name="Wang X."/>
            <person name="Yssel A.E.J."/>
            <person name="Chaluvadi S.R."/>
            <person name="Johnson M."/>
            <person name="Gangashetty P."/>
            <person name="Hamidou F."/>
            <person name="Sanogo M.D."/>
            <person name="Zwaenepoel A."/>
            <person name="Wallace J."/>
            <person name="Van De Peer Y."/>
            <person name="Van Deynze A."/>
        </authorList>
    </citation>
    <scope>NUCLEOTIDE SEQUENCE</scope>
    <source>
        <tissue evidence="1">Leaves</tissue>
    </source>
</reference>
<sequence>MSLGSGGTEVPNLRLIVSPFSIAPSADAVTVAPLIQDSHTKHEQKPGATLRSRDLRAFSAMAAISAPPAEVLIEDAYRQILLRLPADQPKLLYRFRAVYPAWLRLLTDEAFLDTYREFHRLHHVIGFMCDGGAVGKVVATFVTTADTSFSPCVPENGIRLHMLDSRHGRVMFKKLGEGLFDLHQELLKPTRFRKTDFNFAAAILCDKPGCDHVDCHDGPFRIVFVGIDNATMRVRIWGVCGGPPSPAAPVAVAHEIDWGFLVPSPPTLVGRRPHTIYFRIRGPRNGPHAGAGREAGFAAIYSGNGGRRILFWETEVSADGFLDWVLTQNALLNIPVHGVLIGAAASTLFIRAEGDGIVSVDMGNGRFMVLRQLATEISDVVLFTSFRIP</sequence>
<comment type="caution">
    <text evidence="1">The sequence shown here is derived from an EMBL/GenBank/DDBJ whole genome shotgun (WGS) entry which is preliminary data.</text>
</comment>
<gene>
    <name evidence="1" type="ORF">HU200_025126</name>
</gene>
<evidence type="ECO:0000313" key="2">
    <source>
        <dbReference type="Proteomes" id="UP000636709"/>
    </source>
</evidence>